<keyword evidence="1" id="KW-1133">Transmembrane helix</keyword>
<keyword evidence="3" id="KW-1185">Reference proteome</keyword>
<comment type="caution">
    <text evidence="2">The sequence shown here is derived from an EMBL/GenBank/DDBJ whole genome shotgun (WGS) entry which is preliminary data.</text>
</comment>
<feature type="non-terminal residue" evidence="2">
    <location>
        <position position="1"/>
    </location>
</feature>
<keyword evidence="1" id="KW-0812">Transmembrane</keyword>
<sequence>EMIADKGYIYAKYLWYYYGTTYFDAAAMNPFINTSIRIITVGAAFAVYVMGGLLISIIIPNRFVAIASPLLIYSVAETFEELFPKYLVLDRLMVSNYLYVRNFKLDRLFGLMTITGYIIILGLLCYWCMDRRMKKEGI</sequence>
<dbReference type="EMBL" id="JBBMES010000013">
    <property type="protein sequence ID" value="MEQ2535613.1"/>
    <property type="molecule type" value="Genomic_DNA"/>
</dbReference>
<protein>
    <recommendedName>
        <fullName evidence="4">ABC transporter permease</fullName>
    </recommendedName>
</protein>
<evidence type="ECO:0008006" key="4">
    <source>
        <dbReference type="Google" id="ProtNLM"/>
    </source>
</evidence>
<evidence type="ECO:0000256" key="1">
    <source>
        <dbReference type="SAM" id="Phobius"/>
    </source>
</evidence>
<evidence type="ECO:0000313" key="3">
    <source>
        <dbReference type="Proteomes" id="UP001480973"/>
    </source>
</evidence>
<feature type="transmembrane region" description="Helical" evidence="1">
    <location>
        <begin position="38"/>
        <end position="59"/>
    </location>
</feature>
<dbReference type="Proteomes" id="UP001480973">
    <property type="component" value="Unassembled WGS sequence"/>
</dbReference>
<gene>
    <name evidence="2" type="ORF">WMO38_10845</name>
</gene>
<feature type="transmembrane region" description="Helical" evidence="1">
    <location>
        <begin position="108"/>
        <end position="129"/>
    </location>
</feature>
<organism evidence="2 3">
    <name type="scientific">Lachnospira intestinalis</name>
    <dbReference type="NCBI Taxonomy" id="3133158"/>
    <lineage>
        <taxon>Bacteria</taxon>
        <taxon>Bacillati</taxon>
        <taxon>Bacillota</taxon>
        <taxon>Clostridia</taxon>
        <taxon>Lachnospirales</taxon>
        <taxon>Lachnospiraceae</taxon>
        <taxon>Lachnospira</taxon>
    </lineage>
</organism>
<evidence type="ECO:0000313" key="2">
    <source>
        <dbReference type="EMBL" id="MEQ2535613.1"/>
    </source>
</evidence>
<reference evidence="2 3" key="1">
    <citation type="submission" date="2024-03" db="EMBL/GenBank/DDBJ databases">
        <title>Human intestinal bacterial collection.</title>
        <authorList>
            <person name="Pauvert C."/>
            <person name="Hitch T.C.A."/>
            <person name="Clavel T."/>
        </authorList>
    </citation>
    <scope>NUCLEOTIDE SEQUENCE [LARGE SCALE GENOMIC DNA]</scope>
    <source>
        <strain evidence="2 3">CLA-JM-H10</strain>
    </source>
</reference>
<proteinExistence type="predicted"/>
<accession>A0ABV1GQ38</accession>
<name>A0ABV1GQ38_9FIRM</name>
<keyword evidence="1" id="KW-0472">Membrane</keyword>